<protein>
    <recommendedName>
        <fullName evidence="2">DUF479 domain-containing protein</fullName>
    </recommendedName>
</protein>
<comment type="caution">
    <text evidence="1">The sequence shown here is derived from an EMBL/GenBank/DDBJ whole genome shotgun (WGS) entry which is preliminary data.</text>
</comment>
<reference evidence="1" key="1">
    <citation type="journal article" date="2020" name="mSystems">
        <title>Genome- and Community-Level Interaction Insights into Carbon Utilization and Element Cycling Functions of Hydrothermarchaeota in Hydrothermal Sediment.</title>
        <authorList>
            <person name="Zhou Z."/>
            <person name="Liu Y."/>
            <person name="Xu W."/>
            <person name="Pan J."/>
            <person name="Luo Z.H."/>
            <person name="Li M."/>
        </authorList>
    </citation>
    <scope>NUCLEOTIDE SEQUENCE [LARGE SCALE GENOMIC DNA]</scope>
    <source>
        <strain evidence="1">SpSt-339</strain>
    </source>
</reference>
<dbReference type="EMBL" id="DSOK01000404">
    <property type="protein sequence ID" value="HEN16709.1"/>
    <property type="molecule type" value="Genomic_DNA"/>
</dbReference>
<sequence>MNYFAHALPHLDRPYFLAGTALPDWLSVIDRKLRLRPRLLEPHRESENADVRELVAGIAQHLEDDGWFHVTRGFVETSAEIGLLFRTRLQGSDGFRCGFLGHIVTELLMDAALIERNPRLLETYYRQLDSVDPQTVAAAVETIAGRAAHRLTEFVTLFLRERILWDYQTDEDLLRRLNQVLRRVTLSPLPAEAAGWLSVARVRVVERLPELLPREHYRLELGAESLGLA</sequence>
<gene>
    <name evidence="1" type="ORF">ENQ76_14710</name>
</gene>
<organism evidence="1">
    <name type="scientific">Schlesneria paludicola</name>
    <dbReference type="NCBI Taxonomy" id="360056"/>
    <lineage>
        <taxon>Bacteria</taxon>
        <taxon>Pseudomonadati</taxon>
        <taxon>Planctomycetota</taxon>
        <taxon>Planctomycetia</taxon>
        <taxon>Planctomycetales</taxon>
        <taxon>Planctomycetaceae</taxon>
        <taxon>Schlesneria</taxon>
    </lineage>
</organism>
<name>A0A7C2NZN6_9PLAN</name>
<evidence type="ECO:0008006" key="2">
    <source>
        <dbReference type="Google" id="ProtNLM"/>
    </source>
</evidence>
<dbReference type="AlphaFoldDB" id="A0A7C2NZN6"/>
<accession>A0A7C2NZN6</accession>
<evidence type="ECO:0000313" key="1">
    <source>
        <dbReference type="EMBL" id="HEN16709.1"/>
    </source>
</evidence>
<proteinExistence type="predicted"/>